<protein>
    <submittedName>
        <fullName evidence="1">Uncharacterized protein</fullName>
    </submittedName>
</protein>
<gene>
    <name evidence="1" type="ORF">FDG2_0974</name>
</gene>
<evidence type="ECO:0000313" key="2">
    <source>
        <dbReference type="Proteomes" id="UP000199013"/>
    </source>
</evidence>
<proteinExistence type="predicted"/>
<organism evidence="1 2">
    <name type="scientific">Candidatus Protofrankia californiensis</name>
    <dbReference type="NCBI Taxonomy" id="1839754"/>
    <lineage>
        <taxon>Bacteria</taxon>
        <taxon>Bacillati</taxon>
        <taxon>Actinomycetota</taxon>
        <taxon>Actinomycetes</taxon>
        <taxon>Frankiales</taxon>
        <taxon>Frankiaceae</taxon>
        <taxon>Protofrankia</taxon>
    </lineage>
</organism>
<dbReference type="AlphaFoldDB" id="A0A1C3NUV1"/>
<keyword evidence="2" id="KW-1185">Reference proteome</keyword>
<dbReference type="Proteomes" id="UP000199013">
    <property type="component" value="Unassembled WGS sequence"/>
</dbReference>
<evidence type="ECO:0000313" key="1">
    <source>
        <dbReference type="EMBL" id="SBW19155.1"/>
    </source>
</evidence>
<name>A0A1C3NUV1_9ACTN</name>
<reference evidence="2" key="1">
    <citation type="submission" date="2016-02" db="EMBL/GenBank/DDBJ databases">
        <authorList>
            <person name="Wibberg D."/>
        </authorList>
    </citation>
    <scope>NUCLEOTIDE SEQUENCE [LARGE SCALE GENOMIC DNA]</scope>
</reference>
<accession>A0A1C3NUV1</accession>
<dbReference type="EMBL" id="FLUV01000393">
    <property type="protein sequence ID" value="SBW19155.1"/>
    <property type="molecule type" value="Genomic_DNA"/>
</dbReference>
<sequence length="40" mass="4393">MRTGSQLPAKKIISASERIRWNACSSASINIGFVLTDRVD</sequence>